<evidence type="ECO:0000313" key="17">
    <source>
        <dbReference type="Proteomes" id="UP000198623"/>
    </source>
</evidence>
<comment type="cofactor">
    <cofactor evidence="1">
        <name>Mg(2+)</name>
        <dbReference type="ChEBI" id="CHEBI:18420"/>
    </cofactor>
</comment>
<dbReference type="Pfam" id="PF08448">
    <property type="entry name" value="PAS_4"/>
    <property type="match status" value="1"/>
</dbReference>
<dbReference type="NCBIfam" id="TIGR00254">
    <property type="entry name" value="GGDEF"/>
    <property type="match status" value="1"/>
</dbReference>
<dbReference type="GO" id="GO:0016020">
    <property type="term" value="C:membrane"/>
    <property type="evidence" value="ECO:0007669"/>
    <property type="project" value="UniProtKB-SubCell"/>
</dbReference>
<dbReference type="InterPro" id="IPR038318">
    <property type="entry name" value="KdpD_sf"/>
</dbReference>
<dbReference type="InterPro" id="IPR043128">
    <property type="entry name" value="Rev_trsase/Diguanyl_cyclase"/>
</dbReference>
<dbReference type="GO" id="GO:0016301">
    <property type="term" value="F:kinase activity"/>
    <property type="evidence" value="ECO:0007669"/>
    <property type="project" value="UniProtKB-KW"/>
</dbReference>
<keyword evidence="10" id="KW-0902">Two-component regulatory system</keyword>
<evidence type="ECO:0000256" key="11">
    <source>
        <dbReference type="ARBA" id="ARBA00023136"/>
    </source>
</evidence>
<proteinExistence type="predicted"/>
<accession>A0A1I2LSX1</accession>
<name>A0A1I2LSX1_9GAMM</name>
<dbReference type="PANTHER" id="PTHR46663">
    <property type="entry name" value="DIGUANYLATE CYCLASE DGCT-RELATED"/>
    <property type="match status" value="1"/>
</dbReference>
<evidence type="ECO:0000256" key="9">
    <source>
        <dbReference type="ARBA" id="ARBA00022989"/>
    </source>
</evidence>
<keyword evidence="7" id="KW-0418">Kinase</keyword>
<keyword evidence="8" id="KW-0067">ATP-binding</keyword>
<feature type="transmembrane region" description="Helical" evidence="12">
    <location>
        <begin position="20"/>
        <end position="40"/>
    </location>
</feature>
<dbReference type="FunFam" id="3.30.70.270:FF:000001">
    <property type="entry name" value="Diguanylate cyclase domain protein"/>
    <property type="match status" value="1"/>
</dbReference>
<dbReference type="Pfam" id="PF13426">
    <property type="entry name" value="PAS_9"/>
    <property type="match status" value="1"/>
</dbReference>
<keyword evidence="3" id="KW-0597">Phosphoprotein</keyword>
<reference evidence="17" key="1">
    <citation type="submission" date="2016-10" db="EMBL/GenBank/DDBJ databases">
        <authorList>
            <person name="Varghese N."/>
            <person name="Submissions S."/>
        </authorList>
    </citation>
    <scope>NUCLEOTIDE SEQUENCE [LARGE SCALE GENOMIC DNA]</scope>
    <source>
        <strain evidence="17">CGMCC 1.10971</strain>
    </source>
</reference>
<evidence type="ECO:0000259" key="14">
    <source>
        <dbReference type="PROSITE" id="PS50113"/>
    </source>
</evidence>
<feature type="domain" description="PAC" evidence="14">
    <location>
        <begin position="338"/>
        <end position="390"/>
    </location>
</feature>
<keyword evidence="11 12" id="KW-0472">Membrane</keyword>
<keyword evidence="6" id="KW-0547">Nucleotide-binding</keyword>
<evidence type="ECO:0000259" key="15">
    <source>
        <dbReference type="PROSITE" id="PS50887"/>
    </source>
</evidence>
<dbReference type="Pfam" id="PF13493">
    <property type="entry name" value="DUF4118"/>
    <property type="match status" value="1"/>
</dbReference>
<dbReference type="NCBIfam" id="TIGR00229">
    <property type="entry name" value="sensory_box"/>
    <property type="match status" value="2"/>
</dbReference>
<dbReference type="STRING" id="1045558.SAMN05216175_101196"/>
<dbReference type="OrthoDB" id="8416215at2"/>
<dbReference type="Proteomes" id="UP000198623">
    <property type="component" value="Unassembled WGS sequence"/>
</dbReference>
<feature type="transmembrane region" description="Helical" evidence="12">
    <location>
        <begin position="99"/>
        <end position="116"/>
    </location>
</feature>
<organism evidence="16 17">
    <name type="scientific">Neptunomonas qingdaonensis</name>
    <dbReference type="NCBI Taxonomy" id="1045558"/>
    <lineage>
        <taxon>Bacteria</taxon>
        <taxon>Pseudomonadati</taxon>
        <taxon>Pseudomonadota</taxon>
        <taxon>Gammaproteobacteria</taxon>
        <taxon>Oceanospirillales</taxon>
        <taxon>Oceanospirillaceae</taxon>
        <taxon>Neptunomonas</taxon>
    </lineage>
</organism>
<dbReference type="PROSITE" id="PS50887">
    <property type="entry name" value="GGDEF"/>
    <property type="match status" value="1"/>
</dbReference>
<comment type="subcellular location">
    <subcellularLocation>
        <location evidence="2">Membrane</location>
        <topology evidence="2">Multi-pass membrane protein</topology>
    </subcellularLocation>
</comment>
<dbReference type="InterPro" id="IPR000160">
    <property type="entry name" value="GGDEF_dom"/>
</dbReference>
<dbReference type="PROSITE" id="PS50112">
    <property type="entry name" value="PAS"/>
    <property type="match status" value="2"/>
</dbReference>
<keyword evidence="5 12" id="KW-0812">Transmembrane</keyword>
<dbReference type="InterPro" id="IPR013656">
    <property type="entry name" value="PAS_4"/>
</dbReference>
<dbReference type="InterPro" id="IPR052163">
    <property type="entry name" value="DGC-Regulatory_Protein"/>
</dbReference>
<evidence type="ECO:0000313" key="16">
    <source>
        <dbReference type="EMBL" id="SFF81609.1"/>
    </source>
</evidence>
<feature type="domain" description="PAS" evidence="13">
    <location>
        <begin position="139"/>
        <end position="209"/>
    </location>
</feature>
<dbReference type="SMART" id="SM00267">
    <property type="entry name" value="GGDEF"/>
    <property type="match status" value="1"/>
</dbReference>
<keyword evidence="9 12" id="KW-1133">Transmembrane helix</keyword>
<dbReference type="Gene3D" id="3.30.450.20">
    <property type="entry name" value="PAS domain"/>
    <property type="match status" value="2"/>
</dbReference>
<dbReference type="InterPro" id="IPR025201">
    <property type="entry name" value="KdpD_TM"/>
</dbReference>
<dbReference type="Gene3D" id="3.30.70.270">
    <property type="match status" value="1"/>
</dbReference>
<evidence type="ECO:0000256" key="8">
    <source>
        <dbReference type="ARBA" id="ARBA00022840"/>
    </source>
</evidence>
<dbReference type="SMART" id="SM00091">
    <property type="entry name" value="PAS"/>
    <property type="match status" value="2"/>
</dbReference>
<dbReference type="InterPro" id="IPR035965">
    <property type="entry name" value="PAS-like_dom_sf"/>
</dbReference>
<dbReference type="AlphaFoldDB" id="A0A1I2LSX1"/>
<dbReference type="CDD" id="cd00130">
    <property type="entry name" value="PAS"/>
    <property type="match status" value="2"/>
</dbReference>
<dbReference type="InterPro" id="IPR001610">
    <property type="entry name" value="PAC"/>
</dbReference>
<dbReference type="SMART" id="SM00086">
    <property type="entry name" value="PAC"/>
    <property type="match status" value="1"/>
</dbReference>
<feature type="transmembrane region" description="Helical" evidence="12">
    <location>
        <begin position="60"/>
        <end position="87"/>
    </location>
</feature>
<dbReference type="InterPro" id="IPR029787">
    <property type="entry name" value="Nucleotide_cyclase"/>
</dbReference>
<dbReference type="Gene3D" id="1.20.120.620">
    <property type="entry name" value="Backbone structure of the membrane domain of e. Coli histidine kinase receptor kdpd"/>
    <property type="match status" value="1"/>
</dbReference>
<feature type="domain" description="PAS" evidence="13">
    <location>
        <begin position="272"/>
        <end position="311"/>
    </location>
</feature>
<dbReference type="GO" id="GO:0000160">
    <property type="term" value="P:phosphorelay signal transduction system"/>
    <property type="evidence" value="ECO:0007669"/>
    <property type="project" value="UniProtKB-KW"/>
</dbReference>
<evidence type="ECO:0000256" key="1">
    <source>
        <dbReference type="ARBA" id="ARBA00001946"/>
    </source>
</evidence>
<dbReference type="RefSeq" id="WP_090723233.1">
    <property type="nucleotide sequence ID" value="NZ_FOOU01000001.1"/>
</dbReference>
<evidence type="ECO:0000259" key="13">
    <source>
        <dbReference type="PROSITE" id="PS50112"/>
    </source>
</evidence>
<keyword evidence="17" id="KW-1185">Reference proteome</keyword>
<protein>
    <submittedName>
        <fullName evidence="16">PAS domain S-box-containing protein/diguanylate cyclase (GGDEF) domain-containing protein</fullName>
    </submittedName>
</protein>
<dbReference type="PANTHER" id="PTHR46663:SF3">
    <property type="entry name" value="SLL0267 PROTEIN"/>
    <property type="match status" value="1"/>
</dbReference>
<evidence type="ECO:0000256" key="2">
    <source>
        <dbReference type="ARBA" id="ARBA00004141"/>
    </source>
</evidence>
<dbReference type="InterPro" id="IPR000014">
    <property type="entry name" value="PAS"/>
</dbReference>
<evidence type="ECO:0000256" key="5">
    <source>
        <dbReference type="ARBA" id="ARBA00022692"/>
    </source>
</evidence>
<dbReference type="GO" id="GO:0005524">
    <property type="term" value="F:ATP binding"/>
    <property type="evidence" value="ECO:0007669"/>
    <property type="project" value="UniProtKB-KW"/>
</dbReference>
<dbReference type="SUPFAM" id="SSF55073">
    <property type="entry name" value="Nucleotide cyclase"/>
    <property type="match status" value="1"/>
</dbReference>
<dbReference type="EMBL" id="FOOU01000001">
    <property type="protein sequence ID" value="SFF81609.1"/>
    <property type="molecule type" value="Genomic_DNA"/>
</dbReference>
<dbReference type="Pfam" id="PF00990">
    <property type="entry name" value="GGDEF"/>
    <property type="match status" value="1"/>
</dbReference>
<feature type="domain" description="GGDEF" evidence="15">
    <location>
        <begin position="422"/>
        <end position="555"/>
    </location>
</feature>
<keyword evidence="4" id="KW-0808">Transferase</keyword>
<gene>
    <name evidence="16" type="ORF">SAMN05216175_101196</name>
</gene>
<evidence type="ECO:0000256" key="12">
    <source>
        <dbReference type="SAM" id="Phobius"/>
    </source>
</evidence>
<evidence type="ECO:0000256" key="6">
    <source>
        <dbReference type="ARBA" id="ARBA00022741"/>
    </source>
</evidence>
<evidence type="ECO:0000256" key="7">
    <source>
        <dbReference type="ARBA" id="ARBA00022777"/>
    </source>
</evidence>
<evidence type="ECO:0000256" key="10">
    <source>
        <dbReference type="ARBA" id="ARBA00023012"/>
    </source>
</evidence>
<evidence type="ECO:0000256" key="4">
    <source>
        <dbReference type="ARBA" id="ARBA00022679"/>
    </source>
</evidence>
<dbReference type="SUPFAM" id="SSF55785">
    <property type="entry name" value="PYP-like sensor domain (PAS domain)"/>
    <property type="match status" value="2"/>
</dbReference>
<dbReference type="PROSITE" id="PS50113">
    <property type="entry name" value="PAC"/>
    <property type="match status" value="1"/>
</dbReference>
<sequence>MNAATGKGPVANHATASAHLRHSLTALLLVCFAAGLRVWPLQAFESELTWLTFYPAVISAALYAGLYAGLLATVLACLAVTFLWQLFVTQPFIENRFDLLEMAIFAITCVFISYLVETVRRTQKALDQAETASKASIKREQFIKSIIDSMPSMIGYWGSDLRCRYANNAYREWFGKPPEDIIGITFQELAGDHLFTLNEPHIRRALAGEPQRFERILNKANGNVGHIIGHYIPDFDAAGTDNDSTVKGFSILASEVTVFKETEAKLKLAACVFENTLDGVLVTDADGVILSVNPAFSEITGYATEEAVGQNPRMLQSNRHDQVFYASMWKEIKTNGRWNGEIWNRRKDGDLYLERMTISMVRDEDGEPIRYVSVFSDITALWRKDEYIKHLAFHDALTDLPNRTLVTDRINQKLLHYNREQCSLALMFLDLDGFKLVNDQFGHNVGDDLLKEVAKRLLALLRKSDTVARVGGDEFMFIFDNPKGKDEIEYVANRVISSINEPIETLGEVLQIGASVGIAMFPADGDTCVDLIKNADTAMYAAKRSGKNNIRFFSPENNFIKT</sequence>
<dbReference type="InterPro" id="IPR000700">
    <property type="entry name" value="PAS-assoc_C"/>
</dbReference>
<evidence type="ECO:0000256" key="3">
    <source>
        <dbReference type="ARBA" id="ARBA00022553"/>
    </source>
</evidence>
<dbReference type="CDD" id="cd01949">
    <property type="entry name" value="GGDEF"/>
    <property type="match status" value="1"/>
</dbReference>